<dbReference type="OrthoDB" id="539213at2759"/>
<gene>
    <name evidence="2" type="ORF">D9Q98_003171</name>
</gene>
<evidence type="ECO:0000256" key="1">
    <source>
        <dbReference type="PROSITE-ProRule" id="PRU00023"/>
    </source>
</evidence>
<feature type="repeat" description="ANK" evidence="1">
    <location>
        <begin position="13"/>
        <end position="45"/>
    </location>
</feature>
<dbReference type="InterPro" id="IPR002110">
    <property type="entry name" value="Ankyrin_rpt"/>
</dbReference>
<keyword evidence="1" id="KW-0040">ANK repeat</keyword>
<dbReference type="PROSITE" id="PS50088">
    <property type="entry name" value="ANK_REPEAT"/>
    <property type="match status" value="1"/>
</dbReference>
<dbReference type="PROSITE" id="PS50297">
    <property type="entry name" value="ANK_REP_REGION"/>
    <property type="match status" value="1"/>
</dbReference>
<reference evidence="2" key="2">
    <citation type="submission" date="2020-11" db="EMBL/GenBank/DDBJ databases">
        <authorList>
            <person name="Cecchin M."/>
            <person name="Marcolungo L."/>
            <person name="Rossato M."/>
            <person name="Girolomoni L."/>
            <person name="Cosentino E."/>
            <person name="Cuine S."/>
            <person name="Li-Beisson Y."/>
            <person name="Delledonne M."/>
            <person name="Ballottari M."/>
        </authorList>
    </citation>
    <scope>NUCLEOTIDE SEQUENCE</scope>
    <source>
        <strain evidence="2">211/11P</strain>
        <tissue evidence="2">Whole cell</tissue>
    </source>
</reference>
<protein>
    <submittedName>
        <fullName evidence="2">Uncharacterized protein</fullName>
    </submittedName>
</protein>
<dbReference type="Pfam" id="PF13637">
    <property type="entry name" value="Ank_4"/>
    <property type="match status" value="1"/>
</dbReference>
<proteinExistence type="predicted"/>
<sequence>MQHQKPITAVDICGQLPLHLAARNGRTDTCQLLLDSAPQTAVVADIDGRTLRLALACTPPRLDTARCFVAAAPATGVLAALAAVPEARPLCADFFITRSPHLTSEEWAAAWSAVPAPCPGLLRALPAVLARSTEQAGHLVQHLPPADVQRLRTAALCLTRAQKQSGVFLPTPVAWSILALLGG</sequence>
<dbReference type="Proteomes" id="UP001055712">
    <property type="component" value="Unassembled WGS sequence"/>
</dbReference>
<name>A0A9D4YYI3_CHLVU</name>
<dbReference type="InterPro" id="IPR036770">
    <property type="entry name" value="Ankyrin_rpt-contain_sf"/>
</dbReference>
<evidence type="ECO:0000313" key="3">
    <source>
        <dbReference type="Proteomes" id="UP001055712"/>
    </source>
</evidence>
<reference evidence="2" key="1">
    <citation type="journal article" date="2019" name="Plant J.">
        <title>Chlorella vulgaris genome assembly and annotation reveals the molecular basis for metabolic acclimation to high light conditions.</title>
        <authorList>
            <person name="Cecchin M."/>
            <person name="Marcolungo L."/>
            <person name="Rossato M."/>
            <person name="Girolomoni L."/>
            <person name="Cosentino E."/>
            <person name="Cuine S."/>
            <person name="Li-Beisson Y."/>
            <person name="Delledonne M."/>
            <person name="Ballottari M."/>
        </authorList>
    </citation>
    <scope>NUCLEOTIDE SEQUENCE</scope>
    <source>
        <strain evidence="2">211/11P</strain>
    </source>
</reference>
<keyword evidence="3" id="KW-1185">Reference proteome</keyword>
<dbReference type="AlphaFoldDB" id="A0A9D4YYI3"/>
<evidence type="ECO:0000313" key="2">
    <source>
        <dbReference type="EMBL" id="KAI3433353.1"/>
    </source>
</evidence>
<organism evidence="2 3">
    <name type="scientific">Chlorella vulgaris</name>
    <name type="common">Green alga</name>
    <dbReference type="NCBI Taxonomy" id="3077"/>
    <lineage>
        <taxon>Eukaryota</taxon>
        <taxon>Viridiplantae</taxon>
        <taxon>Chlorophyta</taxon>
        <taxon>core chlorophytes</taxon>
        <taxon>Trebouxiophyceae</taxon>
        <taxon>Chlorellales</taxon>
        <taxon>Chlorellaceae</taxon>
        <taxon>Chlorella clade</taxon>
        <taxon>Chlorella</taxon>
    </lineage>
</organism>
<dbReference type="SUPFAM" id="SSF48403">
    <property type="entry name" value="Ankyrin repeat"/>
    <property type="match status" value="1"/>
</dbReference>
<accession>A0A9D4YYI3</accession>
<dbReference type="EMBL" id="SIDB01000004">
    <property type="protein sequence ID" value="KAI3433353.1"/>
    <property type="molecule type" value="Genomic_DNA"/>
</dbReference>
<comment type="caution">
    <text evidence="2">The sequence shown here is derived from an EMBL/GenBank/DDBJ whole genome shotgun (WGS) entry which is preliminary data.</text>
</comment>
<dbReference type="Gene3D" id="1.25.40.20">
    <property type="entry name" value="Ankyrin repeat-containing domain"/>
    <property type="match status" value="1"/>
</dbReference>